<keyword evidence="5" id="KW-1185">Reference proteome</keyword>
<gene>
    <name evidence="4" type="ORF">EJ03DRAFT_69485</name>
</gene>
<dbReference type="PANTHER" id="PTHR23079">
    <property type="entry name" value="RNA-DEPENDENT RNA POLYMERASE"/>
    <property type="match status" value="1"/>
</dbReference>
<proteinExistence type="inferred from homology"/>
<dbReference type="InterPro" id="IPR057596">
    <property type="entry name" value="RDRP_core"/>
</dbReference>
<feature type="domain" description="RDRP core" evidence="2">
    <location>
        <begin position="428"/>
        <end position="1025"/>
    </location>
</feature>
<dbReference type="InterPro" id="IPR057503">
    <property type="entry name" value="PH_RdRP"/>
</dbReference>
<sequence>MDVFVRNVPVHATSRQLEKVFAGPFKECGILVFHAEKIREKPLAVLTVLDPFACKAFLDIYGVPQGSPRQARAQKPLKWIDGRYLQCMPSNSGPSEFSVKSLAYDASQQAAREHSDRAKRDQQNAKTTRFDISNLMVGVWDYSSNALAYTPYYGLSTPGRVHFGAKEAIILLGDPDSDQVRIDINYLDCENILLGTFRDPTVSFTMDGIAPKFYKVSGMDLLSAQLTALALGPGAAKAKSVKKQRLPALDSEHAKVAGSCFVYRLVLPDGQLLGRLRELLIKRTKVSVPTVYTPYLSARESWARSMERLDIDLTDLNRFGAHDFQLRYQLSRLARNGRVVPSRVRDLLPKIKQLLQYHGLKATLYALRRFYYQVSPPTLGQDATSVSQKAMEDMLDGFAAAYDPLAPDNPYELSKRHTHINLIHKVVITPAGTYLEGPEPEPTNRVLRKYPDQTDHFIRVVFQDEEGGSVRYDPRSNHDMIFHERFKQVLDGTIFIAGQGFTFLGFSHSSLRSQSCWFMAPIIQDGRLRYAPIIIKELGDFTHIKTPAKCAARIGQCFTDTVASVILDEEQVSNLQIIERNGRDFSDGCGTISKALLQDVWRVYGSRRSLKPTTLQIRFQGAKGVVSLDSRLPGRQLNLRSNMRKFESASSWTLEICGAAFRPLPMVLNRQFIKILEDLGIGTQAFMDLQKTAVDNLRCLTTSTSNAATLLEGIELPKATRTPALLMALYEIGLDYRMDTFLYKVVEMAVVSKLREIKYRGRIPVSQGHTLYGIMDETGYLKEGEIYVAVASGPDGGCIDTARNRVIVTRSPAMHPGDVQVVNAVAVSDDSPLKKLSNVVVFSQHGARDLPSQLSGGDLDGDLYNVIWDSELVPKYTCLAADYPRMPPIELDGPVNHSDMSDFFVRFMETDQLGMLCNVHMQLADQLPKGTFSAECIKLAGLASTAVDYSKTGIPINMKECPKYDRIRPDFMAPSPRVVISDKGFLDIEEEDTIDDEALAGLDPEQRGYRYYESNKALGQLYRNIDERQFLESMQQQHRRIAGTAAQQTSPLLVRLLAYMQKWANQYGIMFKHQTELAQDIRATYDEHILDIMYQYEPSAHAPLSEHEVFSGNILGRQRGAQGKPLRELSKSMRDRVESIVEYTTTRIVKGDQAIQEAEDIDDLYDEDDVYSDREFEALPRAIACLEVAVTERVLGDRRCGELKSFAYIAAGACLRELLRYRVTTFGLQTLPRA</sequence>
<dbReference type="Pfam" id="PF05183">
    <property type="entry name" value="RdRP"/>
    <property type="match status" value="1"/>
</dbReference>
<evidence type="ECO:0000313" key="5">
    <source>
        <dbReference type="Proteomes" id="UP000799436"/>
    </source>
</evidence>
<protein>
    <recommendedName>
        <fullName evidence="1">RNA-dependent RNA polymerase</fullName>
        <ecNumber evidence="1">2.7.7.48</ecNumber>
    </recommendedName>
</protein>
<dbReference type="GO" id="GO:0003723">
    <property type="term" value="F:RNA binding"/>
    <property type="evidence" value="ECO:0007669"/>
    <property type="project" value="UniProtKB-KW"/>
</dbReference>
<dbReference type="AlphaFoldDB" id="A0A6G1LLQ8"/>
<dbReference type="PANTHER" id="PTHR23079:SF17">
    <property type="entry name" value="RNA-DEPENDENT RNA POLYMERASE"/>
    <property type="match status" value="1"/>
</dbReference>
<feature type="domain" description="RdRP-like PH" evidence="3">
    <location>
        <begin position="129"/>
        <end position="284"/>
    </location>
</feature>
<comment type="catalytic activity">
    <reaction evidence="1">
        <text>RNA(n) + a ribonucleoside 5'-triphosphate = RNA(n+1) + diphosphate</text>
        <dbReference type="Rhea" id="RHEA:21248"/>
        <dbReference type="Rhea" id="RHEA-COMP:14527"/>
        <dbReference type="Rhea" id="RHEA-COMP:17342"/>
        <dbReference type="ChEBI" id="CHEBI:33019"/>
        <dbReference type="ChEBI" id="CHEBI:61557"/>
        <dbReference type="ChEBI" id="CHEBI:140395"/>
        <dbReference type="EC" id="2.7.7.48"/>
    </reaction>
</comment>
<keyword evidence="1" id="KW-0694">RNA-binding</keyword>
<reference evidence="4" key="1">
    <citation type="journal article" date="2020" name="Stud. Mycol.">
        <title>101 Dothideomycetes genomes: a test case for predicting lifestyles and emergence of pathogens.</title>
        <authorList>
            <person name="Haridas S."/>
            <person name="Albert R."/>
            <person name="Binder M."/>
            <person name="Bloem J."/>
            <person name="Labutti K."/>
            <person name="Salamov A."/>
            <person name="Andreopoulos B."/>
            <person name="Baker S."/>
            <person name="Barry K."/>
            <person name="Bills G."/>
            <person name="Bluhm B."/>
            <person name="Cannon C."/>
            <person name="Castanera R."/>
            <person name="Culley D."/>
            <person name="Daum C."/>
            <person name="Ezra D."/>
            <person name="Gonzalez J."/>
            <person name="Henrissat B."/>
            <person name="Kuo A."/>
            <person name="Liang C."/>
            <person name="Lipzen A."/>
            <person name="Lutzoni F."/>
            <person name="Magnuson J."/>
            <person name="Mondo S."/>
            <person name="Nolan M."/>
            <person name="Ohm R."/>
            <person name="Pangilinan J."/>
            <person name="Park H.-J."/>
            <person name="Ramirez L."/>
            <person name="Alfaro M."/>
            <person name="Sun H."/>
            <person name="Tritt A."/>
            <person name="Yoshinaga Y."/>
            <person name="Zwiers L.-H."/>
            <person name="Turgeon B."/>
            <person name="Goodwin S."/>
            <person name="Spatafora J."/>
            <person name="Crous P."/>
            <person name="Grigoriev I."/>
        </authorList>
    </citation>
    <scope>NUCLEOTIDE SEQUENCE</scope>
    <source>
        <strain evidence="4">CBS 116005</strain>
    </source>
</reference>
<keyword evidence="1" id="KW-0808">Transferase</keyword>
<name>A0A6G1LLQ8_9PEZI</name>
<dbReference type="Proteomes" id="UP000799436">
    <property type="component" value="Unassembled WGS sequence"/>
</dbReference>
<keyword evidence="1" id="KW-0548">Nucleotidyltransferase</keyword>
<evidence type="ECO:0000313" key="4">
    <source>
        <dbReference type="EMBL" id="KAF2773805.1"/>
    </source>
</evidence>
<evidence type="ECO:0000259" key="2">
    <source>
        <dbReference type="Pfam" id="PF05183"/>
    </source>
</evidence>
<dbReference type="OrthoDB" id="6513042at2759"/>
<comment type="similarity">
    <text evidence="1">Belongs to the RdRP family.</text>
</comment>
<accession>A0A6G1LLQ8</accession>
<dbReference type="Pfam" id="PF25358">
    <property type="entry name" value="PH_fung_RdRP"/>
    <property type="match status" value="1"/>
</dbReference>
<dbReference type="InterPro" id="IPR007855">
    <property type="entry name" value="RDRP"/>
</dbReference>
<dbReference type="GO" id="GO:0030422">
    <property type="term" value="P:siRNA processing"/>
    <property type="evidence" value="ECO:0007669"/>
    <property type="project" value="TreeGrafter"/>
</dbReference>
<dbReference type="EMBL" id="ML995809">
    <property type="protein sequence ID" value="KAF2773805.1"/>
    <property type="molecule type" value="Genomic_DNA"/>
</dbReference>
<evidence type="ECO:0000256" key="1">
    <source>
        <dbReference type="RuleBase" id="RU363098"/>
    </source>
</evidence>
<organism evidence="4 5">
    <name type="scientific">Teratosphaeria nubilosa</name>
    <dbReference type="NCBI Taxonomy" id="161662"/>
    <lineage>
        <taxon>Eukaryota</taxon>
        <taxon>Fungi</taxon>
        <taxon>Dikarya</taxon>
        <taxon>Ascomycota</taxon>
        <taxon>Pezizomycotina</taxon>
        <taxon>Dothideomycetes</taxon>
        <taxon>Dothideomycetidae</taxon>
        <taxon>Mycosphaerellales</taxon>
        <taxon>Teratosphaeriaceae</taxon>
        <taxon>Teratosphaeria</taxon>
    </lineage>
</organism>
<dbReference type="GO" id="GO:0003968">
    <property type="term" value="F:RNA-directed RNA polymerase activity"/>
    <property type="evidence" value="ECO:0007669"/>
    <property type="project" value="UniProtKB-KW"/>
</dbReference>
<dbReference type="GO" id="GO:0031380">
    <property type="term" value="C:nuclear RNA-directed RNA polymerase complex"/>
    <property type="evidence" value="ECO:0007669"/>
    <property type="project" value="TreeGrafter"/>
</dbReference>
<dbReference type="EC" id="2.7.7.48" evidence="1"/>
<evidence type="ECO:0000259" key="3">
    <source>
        <dbReference type="Pfam" id="PF25358"/>
    </source>
</evidence>
<keyword evidence="1 4" id="KW-0696">RNA-directed RNA polymerase</keyword>